<dbReference type="Pfam" id="PF05147">
    <property type="entry name" value="LANC_like"/>
    <property type="match status" value="1"/>
</dbReference>
<feature type="binding site" evidence="2">
    <location>
        <position position="322"/>
    </location>
    <ligand>
        <name>Zn(2+)</name>
        <dbReference type="ChEBI" id="CHEBI:29105"/>
    </ligand>
</feature>
<dbReference type="GO" id="GO:0005886">
    <property type="term" value="C:plasma membrane"/>
    <property type="evidence" value="ECO:0007669"/>
    <property type="project" value="TreeGrafter"/>
</dbReference>
<dbReference type="AlphaFoldDB" id="A0A0V0GDH2"/>
<dbReference type="InterPro" id="IPR020464">
    <property type="entry name" value="LanC-like_prot_euk"/>
</dbReference>
<keyword evidence="2" id="KW-0479">Metal-binding</keyword>
<sequence>MIAMAKVNCNNPYPDYNENNAKTYLEGEKFKTDLIDSASCLTDKLYADVNENIKYYDHQSDYSVYTGYSGIAYLHMWKYKKTKDKESFEFAERLLNIALSNLKSKRVSFLNGDAGPLALAIVLNTWSGKEREADQLIDRLIKLPNTVPDFPDEILYGRAGYLYALLFVIKHVGRVIPVEEVRKHLEKLLRSGYKRAKKENFICPLKYEWHDKNYLGAAHGVAGILYILLINKDLLTEYELNSLIKPTLDWLVSMRFKSGNFPSSETNDRDRLVQWCHGAPGFVHLFTLASEVYENDRYMTVAHQCGDLVWNRGLLIKGYSICHGVSGNAYTFSHLYKVTKNKKYLYRLACYLHWCTGYPKQEGMKPDRPNSLFEGKAGLAYFLSDSLDPSRSMFPGYSL</sequence>
<keyword evidence="2" id="KW-0862">Zinc</keyword>
<dbReference type="InterPro" id="IPR012341">
    <property type="entry name" value="6hp_glycosidase-like_sf"/>
</dbReference>
<evidence type="ECO:0000256" key="1">
    <source>
        <dbReference type="ARBA" id="ARBA00007179"/>
    </source>
</evidence>
<dbReference type="PRINTS" id="PR01951">
    <property type="entry name" value="LANCEUKARYTE"/>
</dbReference>
<evidence type="ECO:0000256" key="2">
    <source>
        <dbReference type="PIRSR" id="PIRSR607822-1"/>
    </source>
</evidence>
<feature type="binding site" evidence="2">
    <location>
        <position position="276"/>
    </location>
    <ligand>
        <name>Zn(2+)</name>
        <dbReference type="ChEBI" id="CHEBI:29105"/>
    </ligand>
</feature>
<dbReference type="PANTHER" id="PTHR12736:SF21">
    <property type="entry name" value="LANC-LIKE PROTEIN 2"/>
    <property type="match status" value="1"/>
</dbReference>
<accession>A0A0V0GDH2</accession>
<proteinExistence type="inferred from homology"/>
<dbReference type="GO" id="GO:0005975">
    <property type="term" value="P:carbohydrate metabolic process"/>
    <property type="evidence" value="ECO:0007669"/>
    <property type="project" value="InterPro"/>
</dbReference>
<dbReference type="GO" id="GO:0046872">
    <property type="term" value="F:metal ion binding"/>
    <property type="evidence" value="ECO:0007669"/>
    <property type="project" value="UniProtKB-KW"/>
</dbReference>
<dbReference type="SMART" id="SM01260">
    <property type="entry name" value="LANC_like"/>
    <property type="match status" value="1"/>
</dbReference>
<protein>
    <submittedName>
        <fullName evidence="3">Putative lanthionine synthetase c-like protein 1</fullName>
    </submittedName>
</protein>
<evidence type="ECO:0000313" key="3">
    <source>
        <dbReference type="EMBL" id="JAP05391.1"/>
    </source>
</evidence>
<organism evidence="3">
    <name type="scientific">Triatoma dimidiata</name>
    <name type="common">Kissing bug</name>
    <name type="synonym">Meccus dimidiatus</name>
    <dbReference type="NCBI Taxonomy" id="72491"/>
    <lineage>
        <taxon>Eukaryota</taxon>
        <taxon>Metazoa</taxon>
        <taxon>Ecdysozoa</taxon>
        <taxon>Arthropoda</taxon>
        <taxon>Hexapoda</taxon>
        <taxon>Insecta</taxon>
        <taxon>Pterygota</taxon>
        <taxon>Neoptera</taxon>
        <taxon>Paraneoptera</taxon>
        <taxon>Hemiptera</taxon>
        <taxon>Heteroptera</taxon>
        <taxon>Panheteroptera</taxon>
        <taxon>Cimicomorpha</taxon>
        <taxon>Reduviidae</taxon>
        <taxon>Triatominae</taxon>
        <taxon>Triatoma</taxon>
    </lineage>
</organism>
<dbReference type="CDD" id="cd04794">
    <property type="entry name" value="euk_LANCL"/>
    <property type="match status" value="1"/>
</dbReference>
<dbReference type="InterPro" id="IPR007822">
    <property type="entry name" value="LANC-like"/>
</dbReference>
<dbReference type="PRINTS" id="PR01950">
    <property type="entry name" value="LANCSUPER"/>
</dbReference>
<dbReference type="Gene3D" id="1.50.10.10">
    <property type="match status" value="1"/>
</dbReference>
<reference evidence="3" key="1">
    <citation type="journal article" date="2018" name="J. Proteomics">
        <title>Exploring the molecular complexity of Triatoma dimidiata sialome.</title>
        <authorList>
            <person name="Santiago P.B."/>
            <person name="de Araujo C.N."/>
            <person name="Charneau S."/>
            <person name="Bastos I.M.D."/>
            <person name="Assumpcao T.C.F."/>
            <person name="Queiroz R.M.L."/>
            <person name="Praca Y.R."/>
            <person name="Cordeiro T.M."/>
            <person name="Garcia C.H.S."/>
            <person name="da Silva I.G."/>
            <person name="Raiol T."/>
            <person name="Motta F.N."/>
            <person name="de Araujo Oliveira J.V."/>
            <person name="de Sousa M.V."/>
            <person name="Ribeiro J.M.C."/>
            <person name="de Santana J.M."/>
        </authorList>
    </citation>
    <scope>NUCLEOTIDE SEQUENCE</scope>
    <source>
        <strain evidence="3">Santander</strain>
        <tissue evidence="3">Salivary glands</tissue>
    </source>
</reference>
<dbReference type="EMBL" id="GECL01000733">
    <property type="protein sequence ID" value="JAP05391.1"/>
    <property type="molecule type" value="Transcribed_RNA"/>
</dbReference>
<dbReference type="SUPFAM" id="SSF158745">
    <property type="entry name" value="LanC-like"/>
    <property type="match status" value="1"/>
</dbReference>
<name>A0A0V0GDH2_TRIDM</name>
<dbReference type="GO" id="GO:0031179">
    <property type="term" value="P:peptide modification"/>
    <property type="evidence" value="ECO:0007669"/>
    <property type="project" value="InterPro"/>
</dbReference>
<feature type="binding site" evidence="2">
    <location>
        <position position="323"/>
    </location>
    <ligand>
        <name>Zn(2+)</name>
        <dbReference type="ChEBI" id="CHEBI:29105"/>
    </ligand>
</feature>
<comment type="similarity">
    <text evidence="1">Belongs to the LanC-like protein family.</text>
</comment>
<dbReference type="PANTHER" id="PTHR12736">
    <property type="entry name" value="LANC-LIKE PROTEIN"/>
    <property type="match status" value="1"/>
</dbReference>